<accession>A0A4Y2C224</accession>
<comment type="caution">
    <text evidence="1">The sequence shown here is derived from an EMBL/GenBank/DDBJ whole genome shotgun (WGS) entry which is preliminary data.</text>
</comment>
<gene>
    <name evidence="1" type="ORF">AVEN_55961_1</name>
</gene>
<evidence type="ECO:0000313" key="2">
    <source>
        <dbReference type="Proteomes" id="UP000499080"/>
    </source>
</evidence>
<dbReference type="EMBL" id="BGPR01085032">
    <property type="protein sequence ID" value="GBL97805.1"/>
    <property type="molecule type" value="Genomic_DNA"/>
</dbReference>
<dbReference type="Proteomes" id="UP000499080">
    <property type="component" value="Unassembled WGS sequence"/>
</dbReference>
<evidence type="ECO:0000313" key="1">
    <source>
        <dbReference type="EMBL" id="GBL97805.1"/>
    </source>
</evidence>
<protein>
    <submittedName>
        <fullName evidence="1">Uncharacterized protein</fullName>
    </submittedName>
</protein>
<proteinExistence type="predicted"/>
<name>A0A4Y2C224_ARAVE</name>
<organism evidence="1 2">
    <name type="scientific">Araneus ventricosus</name>
    <name type="common">Orbweaver spider</name>
    <name type="synonym">Epeira ventricosa</name>
    <dbReference type="NCBI Taxonomy" id="182803"/>
    <lineage>
        <taxon>Eukaryota</taxon>
        <taxon>Metazoa</taxon>
        <taxon>Ecdysozoa</taxon>
        <taxon>Arthropoda</taxon>
        <taxon>Chelicerata</taxon>
        <taxon>Arachnida</taxon>
        <taxon>Araneae</taxon>
        <taxon>Araneomorphae</taxon>
        <taxon>Entelegynae</taxon>
        <taxon>Araneoidea</taxon>
        <taxon>Araneidae</taxon>
        <taxon>Araneus</taxon>
    </lineage>
</organism>
<reference evidence="1 2" key="1">
    <citation type="journal article" date="2019" name="Sci. Rep.">
        <title>Orb-weaving spider Araneus ventricosus genome elucidates the spidroin gene catalogue.</title>
        <authorList>
            <person name="Kono N."/>
            <person name="Nakamura H."/>
            <person name="Ohtoshi R."/>
            <person name="Moran D.A.P."/>
            <person name="Shinohara A."/>
            <person name="Yoshida Y."/>
            <person name="Fujiwara M."/>
            <person name="Mori M."/>
            <person name="Tomita M."/>
            <person name="Arakawa K."/>
        </authorList>
    </citation>
    <scope>NUCLEOTIDE SEQUENCE [LARGE SCALE GENOMIC DNA]</scope>
</reference>
<sequence>MFFCTGILHPILTSEPTTLGNTTSIDDVSLVFCTRPVSLLECRAETFRCFVPLHNAPSFYELLEHLPTTSFSCLEAVLASSLECCVETFKSLVPLHTAPSFCELLELKRECVNYCEDFK</sequence>
<keyword evidence="2" id="KW-1185">Reference proteome</keyword>
<dbReference type="AlphaFoldDB" id="A0A4Y2C224"/>